<evidence type="ECO:0000313" key="1">
    <source>
        <dbReference type="EMBL" id="MBM3115550.1"/>
    </source>
</evidence>
<dbReference type="Gene3D" id="2.10.290.10">
    <property type="entry name" value="YfgJ-like"/>
    <property type="match status" value="1"/>
</dbReference>
<sequence>MSEQATALVCPDCGKPIEILKACGATSYFCNHCNELKSSQRVLEANASRKAVADKEQD</sequence>
<dbReference type="EMBL" id="JAESND010000002">
    <property type="protein sequence ID" value="MBM3115550.1"/>
    <property type="molecule type" value="Genomic_DNA"/>
</dbReference>
<reference evidence="1 2" key="1">
    <citation type="submission" date="2021-01" db="EMBL/GenBank/DDBJ databases">
        <title>Draft Genome Sequence and Polyhydroxyalkanoate Biosynthetic Potential of Jeongeupia naejangsanensis Type Strain DSM 24253.</title>
        <authorList>
            <person name="Turrini P."/>
            <person name="Artuso I."/>
            <person name="Lugli G.A."/>
            <person name="Frangipani E."/>
            <person name="Ventura M."/>
            <person name="Visca P."/>
        </authorList>
    </citation>
    <scope>NUCLEOTIDE SEQUENCE [LARGE SCALE GENOMIC DNA]</scope>
    <source>
        <strain evidence="1 2">DSM 24253</strain>
    </source>
</reference>
<keyword evidence="2" id="KW-1185">Reference proteome</keyword>
<dbReference type="Proteomes" id="UP000809431">
    <property type="component" value="Unassembled WGS sequence"/>
</dbReference>
<organism evidence="1 2">
    <name type="scientific">Jeongeupia naejangsanensis</name>
    <dbReference type="NCBI Taxonomy" id="613195"/>
    <lineage>
        <taxon>Bacteria</taxon>
        <taxon>Pseudomonadati</taxon>
        <taxon>Pseudomonadota</taxon>
        <taxon>Betaproteobacteria</taxon>
        <taxon>Neisseriales</taxon>
        <taxon>Chitinibacteraceae</taxon>
        <taxon>Jeongeupia</taxon>
    </lineage>
</organism>
<dbReference type="SUPFAM" id="SSF161187">
    <property type="entry name" value="YfgJ-like"/>
    <property type="match status" value="1"/>
</dbReference>
<dbReference type="InterPro" id="IPR010807">
    <property type="entry name" value="YfgJ-like"/>
</dbReference>
<protein>
    <submittedName>
        <fullName evidence="1">Zinc-ribbon domain-containing protein</fullName>
    </submittedName>
</protein>
<dbReference type="InterPro" id="IPR029037">
    <property type="entry name" value="DUF1407/YfgJ-like_sf"/>
</dbReference>
<gene>
    <name evidence="1" type="ORF">JMJ54_06905</name>
</gene>
<accession>A0ABS2BJC7</accession>
<evidence type="ECO:0000313" key="2">
    <source>
        <dbReference type="Proteomes" id="UP000809431"/>
    </source>
</evidence>
<dbReference type="RefSeq" id="WP_203537207.1">
    <property type="nucleotide sequence ID" value="NZ_JAESND010000002.1"/>
</dbReference>
<dbReference type="Pfam" id="PF07191">
    <property type="entry name" value="Zn_ribbon_6"/>
    <property type="match status" value="1"/>
</dbReference>
<comment type="caution">
    <text evidence="1">The sequence shown here is derived from an EMBL/GenBank/DDBJ whole genome shotgun (WGS) entry which is preliminary data.</text>
</comment>
<name>A0ABS2BJC7_9NEIS</name>
<proteinExistence type="predicted"/>